<gene>
    <name evidence="10" type="primary">dacA</name>
    <name evidence="12" type="ORF">H8S22_02165</name>
</gene>
<evidence type="ECO:0000256" key="4">
    <source>
        <dbReference type="ARBA" id="ARBA00022692"/>
    </source>
</evidence>
<evidence type="ECO:0000313" key="13">
    <source>
        <dbReference type="Proteomes" id="UP000635828"/>
    </source>
</evidence>
<dbReference type="PANTHER" id="PTHR34185">
    <property type="entry name" value="DIADENYLATE CYCLASE"/>
    <property type="match status" value="1"/>
</dbReference>
<evidence type="ECO:0000259" key="11">
    <source>
        <dbReference type="PROSITE" id="PS51794"/>
    </source>
</evidence>
<dbReference type="Pfam" id="PF19293">
    <property type="entry name" value="CdaA_N"/>
    <property type="match status" value="1"/>
</dbReference>
<evidence type="ECO:0000256" key="5">
    <source>
        <dbReference type="ARBA" id="ARBA00022695"/>
    </source>
</evidence>
<keyword evidence="3 10" id="KW-0808">Transferase</keyword>
<dbReference type="NCBIfam" id="TIGR00159">
    <property type="entry name" value="diadenylate cyclase CdaA"/>
    <property type="match status" value="1"/>
</dbReference>
<dbReference type="InterPro" id="IPR045585">
    <property type="entry name" value="CdaA_N"/>
</dbReference>
<keyword evidence="2 10" id="KW-1003">Cell membrane</keyword>
<evidence type="ECO:0000256" key="9">
    <source>
        <dbReference type="ARBA" id="ARBA00023136"/>
    </source>
</evidence>
<dbReference type="EC" id="2.7.7.85" evidence="10"/>
<keyword evidence="7 10" id="KW-0067">ATP-binding</keyword>
<dbReference type="PROSITE" id="PS51794">
    <property type="entry name" value="DAC"/>
    <property type="match status" value="1"/>
</dbReference>
<dbReference type="RefSeq" id="WP_051405177.1">
    <property type="nucleotide sequence ID" value="NZ_JACOOS010000002.1"/>
</dbReference>
<keyword evidence="6 10" id="KW-0547">Nucleotide-binding</keyword>
<dbReference type="Gene3D" id="3.40.1700.10">
    <property type="entry name" value="DNA integrity scanning protein, DisA, N-terminal domain"/>
    <property type="match status" value="1"/>
</dbReference>
<evidence type="ECO:0000256" key="3">
    <source>
        <dbReference type="ARBA" id="ARBA00022679"/>
    </source>
</evidence>
<evidence type="ECO:0000256" key="1">
    <source>
        <dbReference type="ARBA" id="ARBA00000877"/>
    </source>
</evidence>
<dbReference type="Proteomes" id="UP000635828">
    <property type="component" value="Unassembled WGS sequence"/>
</dbReference>
<dbReference type="PIRSF" id="PIRSF004793">
    <property type="entry name" value="UCP004793"/>
    <property type="match status" value="1"/>
</dbReference>
<protein>
    <recommendedName>
        <fullName evidence="10">Diadenylate cyclase</fullName>
        <shortName evidence="10">DAC</shortName>
        <ecNumber evidence="10">2.7.7.85</ecNumber>
    </recommendedName>
    <alternativeName>
        <fullName evidence="10">Cyclic-di-AMP synthase</fullName>
        <shortName evidence="10">c-di-AMP synthase</shortName>
    </alternativeName>
</protein>
<feature type="transmembrane region" description="Helical" evidence="10">
    <location>
        <begin position="30"/>
        <end position="47"/>
    </location>
</feature>
<comment type="caution">
    <text evidence="12">The sequence shown here is derived from an EMBL/GenBank/DDBJ whole genome shotgun (WGS) entry which is preliminary data.</text>
</comment>
<organism evidence="12 13">
    <name type="scientific">Anaerostipes hominis</name>
    <name type="common">ex Liu et al. 2021</name>
    <dbReference type="NCBI Taxonomy" id="2763018"/>
    <lineage>
        <taxon>Bacteria</taxon>
        <taxon>Bacillati</taxon>
        <taxon>Bacillota</taxon>
        <taxon>Clostridia</taxon>
        <taxon>Lachnospirales</taxon>
        <taxon>Lachnospiraceae</taxon>
        <taxon>Anaerostipes</taxon>
    </lineage>
</organism>
<dbReference type="HAMAP" id="MF_01499">
    <property type="entry name" value="DacA"/>
    <property type="match status" value="1"/>
</dbReference>
<comment type="function">
    <text evidence="10">Catalyzes the condensation of 2 ATP molecules into cyclic di-AMP (c-di-AMP), a second messenger used to regulate differing processes in different bacteria.</text>
</comment>
<evidence type="ECO:0000256" key="10">
    <source>
        <dbReference type="HAMAP-Rule" id="MF_01499"/>
    </source>
</evidence>
<dbReference type="Pfam" id="PF02457">
    <property type="entry name" value="DAC"/>
    <property type="match status" value="1"/>
</dbReference>
<proteinExistence type="inferred from homology"/>
<keyword evidence="8 10" id="KW-1133">Transmembrane helix</keyword>
<keyword evidence="5 10" id="KW-0548">Nucleotidyltransferase</keyword>
<comment type="subunit">
    <text evidence="10">Probably a homodimer.</text>
</comment>
<keyword evidence="9 10" id="KW-0472">Membrane</keyword>
<reference evidence="12 13" key="1">
    <citation type="submission" date="2020-08" db="EMBL/GenBank/DDBJ databases">
        <title>Genome public.</title>
        <authorList>
            <person name="Liu C."/>
            <person name="Sun Q."/>
        </authorList>
    </citation>
    <scope>NUCLEOTIDE SEQUENCE [LARGE SCALE GENOMIC DNA]</scope>
    <source>
        <strain evidence="12 13">NSJ-7</strain>
    </source>
</reference>
<feature type="domain" description="DAC" evidence="11">
    <location>
        <begin position="73"/>
        <end position="239"/>
    </location>
</feature>
<evidence type="ECO:0000256" key="6">
    <source>
        <dbReference type="ARBA" id="ARBA00022741"/>
    </source>
</evidence>
<evidence type="ECO:0000256" key="2">
    <source>
        <dbReference type="ARBA" id="ARBA00022475"/>
    </source>
</evidence>
<dbReference type="InterPro" id="IPR014046">
    <property type="entry name" value="C-di-AMP_synthase"/>
</dbReference>
<evidence type="ECO:0000256" key="7">
    <source>
        <dbReference type="ARBA" id="ARBA00022840"/>
    </source>
</evidence>
<keyword evidence="13" id="KW-1185">Reference proteome</keyword>
<dbReference type="InterPro" id="IPR003390">
    <property type="entry name" value="DNA_integrity_scan_DisA_N"/>
</dbReference>
<sequence>MSITDILDILIVSVLIYEIAKWIKNTRAWTLLKGIMLLVFVAMAAYVCQLHTISWLINNTMGVGVTAAIIVFQPELRNALEQLGRKNPIVNLFSSDESRDEKVGYTDRTLQEIVRATIEMSKVKTGALIVMEREVPLGEFERTGIPVDAKMSSQLLINIFEHNTPLHDGAVIVRNNRIVSATCYLPLSDSLEIEKELGTRHRAAVGISEVSDSVTIVVSEETGGISIAQGGRIYRGLTPQQLRDRLAVVKNDYSDGRKFRLWKGLNRNERKIRK</sequence>
<comment type="catalytic activity">
    <reaction evidence="1 10">
        <text>2 ATP = 3',3'-c-di-AMP + 2 diphosphate</text>
        <dbReference type="Rhea" id="RHEA:35655"/>
        <dbReference type="ChEBI" id="CHEBI:30616"/>
        <dbReference type="ChEBI" id="CHEBI:33019"/>
        <dbReference type="ChEBI" id="CHEBI:71500"/>
        <dbReference type="EC" id="2.7.7.85"/>
    </reaction>
</comment>
<evidence type="ECO:0000256" key="8">
    <source>
        <dbReference type="ARBA" id="ARBA00022989"/>
    </source>
</evidence>
<comment type="similarity">
    <text evidence="10">Belongs to the adenylate cyclase family. DacA/CdaA subfamily.</text>
</comment>
<dbReference type="InterPro" id="IPR050338">
    <property type="entry name" value="DisA"/>
</dbReference>
<keyword evidence="4 10" id="KW-0812">Transmembrane</keyword>
<name>A0ABR7FNL8_9FIRM</name>
<accession>A0ABR7FNL8</accession>
<dbReference type="InterPro" id="IPR034701">
    <property type="entry name" value="CdaA"/>
</dbReference>
<comment type="subcellular location">
    <subcellularLocation>
        <location evidence="10">Cell membrane</location>
        <topology evidence="10">Single-pass membrane protein</topology>
    </subcellularLocation>
</comment>
<dbReference type="InterPro" id="IPR036888">
    <property type="entry name" value="DNA_integrity_DisA_N_sf"/>
</dbReference>
<dbReference type="PANTHER" id="PTHR34185:SF1">
    <property type="entry name" value="DIADENYLATE CYCLASE"/>
    <property type="match status" value="1"/>
</dbReference>
<evidence type="ECO:0000313" key="12">
    <source>
        <dbReference type="EMBL" id="MBC5676458.1"/>
    </source>
</evidence>
<dbReference type="EMBL" id="JACOOS010000002">
    <property type="protein sequence ID" value="MBC5676458.1"/>
    <property type="molecule type" value="Genomic_DNA"/>
</dbReference>
<dbReference type="SUPFAM" id="SSF143597">
    <property type="entry name" value="YojJ-like"/>
    <property type="match status" value="1"/>
</dbReference>